<dbReference type="SUPFAM" id="SSF55874">
    <property type="entry name" value="ATPase domain of HSP90 chaperone/DNA topoisomerase II/histidine kinase"/>
    <property type="match status" value="1"/>
</dbReference>
<feature type="region of interest" description="Disordered" evidence="15">
    <location>
        <begin position="654"/>
        <end position="693"/>
    </location>
</feature>
<feature type="coiled-coil region" evidence="14">
    <location>
        <begin position="778"/>
        <end position="876"/>
    </location>
</feature>
<dbReference type="GO" id="GO:0006281">
    <property type="term" value="P:DNA repair"/>
    <property type="evidence" value="ECO:0007669"/>
    <property type="project" value="UniProtKB-KW"/>
</dbReference>
<evidence type="ECO:0000256" key="4">
    <source>
        <dbReference type="ARBA" id="ARBA00022741"/>
    </source>
</evidence>
<dbReference type="GO" id="GO:0031047">
    <property type="term" value="P:regulatory ncRNA-mediated gene silencing"/>
    <property type="evidence" value="ECO:0007669"/>
    <property type="project" value="UniProtKB-KW"/>
</dbReference>
<accession>A0AAD8RBU6</accession>
<proteinExistence type="inferred from homology"/>
<keyword evidence="7" id="KW-0378">Hydrolase</keyword>
<evidence type="ECO:0000259" key="16">
    <source>
        <dbReference type="Pfam" id="PF17942"/>
    </source>
</evidence>
<protein>
    <recommendedName>
        <fullName evidence="16">Morc S5 domain-containing protein</fullName>
    </recommendedName>
</protein>
<evidence type="ECO:0000256" key="2">
    <source>
        <dbReference type="ARBA" id="ARBA00007845"/>
    </source>
</evidence>
<keyword evidence="8" id="KW-0067">ATP-binding</keyword>
<evidence type="ECO:0000256" key="14">
    <source>
        <dbReference type="SAM" id="Coils"/>
    </source>
</evidence>
<keyword evidence="5" id="KW-0255">Endonuclease</keyword>
<evidence type="ECO:0000256" key="6">
    <source>
        <dbReference type="ARBA" id="ARBA00022763"/>
    </source>
</evidence>
<keyword evidence="18" id="KW-1185">Reference proteome</keyword>
<keyword evidence="10 14" id="KW-0175">Coiled coil</keyword>
<evidence type="ECO:0000256" key="7">
    <source>
        <dbReference type="ARBA" id="ARBA00022801"/>
    </source>
</evidence>
<dbReference type="FunFam" id="3.30.565.10:FF:000075">
    <property type="entry name" value="MORC family CW-type zinc finger protein 4"/>
    <property type="match status" value="1"/>
</dbReference>
<evidence type="ECO:0000256" key="1">
    <source>
        <dbReference type="ARBA" id="ARBA00004123"/>
    </source>
</evidence>
<keyword evidence="12" id="KW-0234">DNA repair</keyword>
<dbReference type="InterPro" id="IPR036890">
    <property type="entry name" value="HATPase_C_sf"/>
</dbReference>
<dbReference type="Pfam" id="PF13589">
    <property type="entry name" value="HATPase_c_3"/>
    <property type="match status" value="1"/>
</dbReference>
<feature type="region of interest" description="Disordered" evidence="15">
    <location>
        <begin position="593"/>
        <end position="622"/>
    </location>
</feature>
<evidence type="ECO:0000313" key="18">
    <source>
        <dbReference type="Proteomes" id="UP001231189"/>
    </source>
</evidence>
<keyword evidence="11" id="KW-0943">RNA-mediated gene silencing</keyword>
<dbReference type="GO" id="GO:0004519">
    <property type="term" value="F:endonuclease activity"/>
    <property type="evidence" value="ECO:0007669"/>
    <property type="project" value="UniProtKB-KW"/>
</dbReference>
<dbReference type="GO" id="GO:0005634">
    <property type="term" value="C:nucleus"/>
    <property type="evidence" value="ECO:0007669"/>
    <property type="project" value="UniProtKB-SubCell"/>
</dbReference>
<feature type="domain" description="Morc S5" evidence="16">
    <location>
        <begin position="440"/>
        <end position="583"/>
    </location>
</feature>
<sequence>MKELASWVVDKGHQQRSPKPFQEEGAHPGGSSICSTVCTATDTLDNTCYTSPYAWQATPYRQIERSHSGNTQLTLFTMPPTIAESDAAAHRSPPPPAAAGGGNAAREAAIDVSSSDTESDSGGAKRPRRRRMVGREEKRARVLDAVPPGFLEPLPPRRCVTKQFWKAGDYDGEGHLLWSDHAKHSESGMEHVRVHPRFLHSNATSHKWALGAFAELLDNSLDEVSSGATFVNIDMLENKKDGSRMLLVQDDGGGMGPDKIRHCMSLGYSAKSKVKNTIGQYGNGFKTSTMRLGADVLVFSRSHNNEEKKLTQSIGMLSYTFLKSTGKDDIIVPMIDYEKGQTWKRKVRTTLGDWSTSLQTIIQWSPYSNEGELLQEFNSISEQGTRVIIYNLWEDEQGDLELDFDADVNDIQIRGVNRDEKNILMAKQFPNSKHFFTYRHSLRSYASILYLRVPYVFRMILRGKEIERHNIINDMMLKNQVTYKPVMSNGYPNDTEMVANVIIGFVKDAKHHVPIQGFNVYHRNRLIKPFWRVWTLPGSQGRGIIGVLEVNFVEPAHDKQDFERTNSLSRLEARLVLMQKKYWSENCHRIGYAGNHANRSSGKRDRGSSPGDSPCRAPSSYQSVKNCGMPNFLQRSQADEILYSGSSNKIISNALGNRDDARKTGASPLAMSRKFSSRKKAQQATEKSPKTVKSAGLVQHGLSYISDDSDTEIAGTASRSLSQILNEPERTYNGTIVHLPPSSGAIRIEKMATRSQSKEGTVKNNGYGGTIDDPQSVIKQLMDENSSLKERFSKVEELLSKELQTEQEKNKSLLEKMENLEAKLETAKKEQEALVDAYAEEMKYRDEEEQNLRNKLKEASSTIQDLTEQLTAARNYLKS</sequence>
<dbReference type="PANTHER" id="PTHR23336:SF54">
    <property type="entry name" value="OS02G0469300 PROTEIN"/>
    <property type="match status" value="1"/>
</dbReference>
<dbReference type="EMBL" id="JAUUTY010000006">
    <property type="protein sequence ID" value="KAK1618142.1"/>
    <property type="molecule type" value="Genomic_DNA"/>
</dbReference>
<dbReference type="PANTHER" id="PTHR23336">
    <property type="entry name" value="ZINC FINGER CW-TYPE COILED-COIL DOMAIN PROTEIN 3"/>
    <property type="match status" value="1"/>
</dbReference>
<dbReference type="GO" id="GO:0005524">
    <property type="term" value="F:ATP binding"/>
    <property type="evidence" value="ECO:0007669"/>
    <property type="project" value="UniProtKB-KW"/>
</dbReference>
<comment type="caution">
    <text evidence="17">The sequence shown here is derived from an EMBL/GenBank/DDBJ whole genome shotgun (WGS) entry which is preliminary data.</text>
</comment>
<evidence type="ECO:0000256" key="8">
    <source>
        <dbReference type="ARBA" id="ARBA00022840"/>
    </source>
</evidence>
<evidence type="ECO:0000313" key="17">
    <source>
        <dbReference type="EMBL" id="KAK1618142.1"/>
    </source>
</evidence>
<reference evidence="17" key="1">
    <citation type="submission" date="2023-07" db="EMBL/GenBank/DDBJ databases">
        <title>A chromosome-level genome assembly of Lolium multiflorum.</title>
        <authorList>
            <person name="Chen Y."/>
            <person name="Copetti D."/>
            <person name="Kolliker R."/>
            <person name="Studer B."/>
        </authorList>
    </citation>
    <scope>NUCLEOTIDE SEQUENCE</scope>
    <source>
        <strain evidence="17">02402/16</strain>
        <tissue evidence="17">Leaf</tissue>
    </source>
</reference>
<dbReference type="GO" id="GO:0031349">
    <property type="term" value="P:positive regulation of defense response"/>
    <property type="evidence" value="ECO:0007669"/>
    <property type="project" value="UniProtKB-ARBA"/>
</dbReference>
<feature type="region of interest" description="Disordered" evidence="15">
    <location>
        <begin position="85"/>
        <end position="136"/>
    </location>
</feature>
<evidence type="ECO:0000256" key="9">
    <source>
        <dbReference type="ARBA" id="ARBA00022853"/>
    </source>
</evidence>
<dbReference type="Proteomes" id="UP001231189">
    <property type="component" value="Unassembled WGS sequence"/>
</dbReference>
<dbReference type="GO" id="GO:0016887">
    <property type="term" value="F:ATP hydrolysis activity"/>
    <property type="evidence" value="ECO:0007669"/>
    <property type="project" value="InterPro"/>
</dbReference>
<dbReference type="GO" id="GO:0006325">
    <property type="term" value="P:chromatin organization"/>
    <property type="evidence" value="ECO:0007669"/>
    <property type="project" value="UniProtKB-KW"/>
</dbReference>
<keyword evidence="6" id="KW-0227">DNA damage</keyword>
<evidence type="ECO:0000256" key="15">
    <source>
        <dbReference type="SAM" id="MobiDB-lite"/>
    </source>
</evidence>
<comment type="subcellular location">
    <subcellularLocation>
        <location evidence="1">Nucleus</location>
    </subcellularLocation>
</comment>
<evidence type="ECO:0000256" key="10">
    <source>
        <dbReference type="ARBA" id="ARBA00023054"/>
    </source>
</evidence>
<keyword evidence="9" id="KW-0156">Chromatin regulator</keyword>
<evidence type="ECO:0000256" key="11">
    <source>
        <dbReference type="ARBA" id="ARBA00023158"/>
    </source>
</evidence>
<organism evidence="17 18">
    <name type="scientific">Lolium multiflorum</name>
    <name type="common">Italian ryegrass</name>
    <name type="synonym">Lolium perenne subsp. multiflorum</name>
    <dbReference type="NCBI Taxonomy" id="4521"/>
    <lineage>
        <taxon>Eukaryota</taxon>
        <taxon>Viridiplantae</taxon>
        <taxon>Streptophyta</taxon>
        <taxon>Embryophyta</taxon>
        <taxon>Tracheophyta</taxon>
        <taxon>Spermatophyta</taxon>
        <taxon>Magnoliopsida</taxon>
        <taxon>Liliopsida</taxon>
        <taxon>Poales</taxon>
        <taxon>Poaceae</taxon>
        <taxon>BOP clade</taxon>
        <taxon>Pooideae</taxon>
        <taxon>Poodae</taxon>
        <taxon>Poeae</taxon>
        <taxon>Poeae Chloroplast Group 2 (Poeae type)</taxon>
        <taxon>Loliodinae</taxon>
        <taxon>Loliinae</taxon>
        <taxon>Lolium</taxon>
    </lineage>
</organism>
<name>A0AAD8RBU6_LOLMU</name>
<keyword evidence="3" id="KW-0540">Nuclease</keyword>
<dbReference type="AlphaFoldDB" id="A0AAD8RBU6"/>
<feature type="region of interest" description="Disordered" evidence="15">
    <location>
        <begin position="1"/>
        <end position="32"/>
    </location>
</feature>
<gene>
    <name evidence="17" type="ORF">QYE76_023659</name>
</gene>
<evidence type="ECO:0000256" key="13">
    <source>
        <dbReference type="ARBA" id="ARBA00023242"/>
    </source>
</evidence>
<dbReference type="Pfam" id="PF17942">
    <property type="entry name" value="Morc6_S5"/>
    <property type="match status" value="1"/>
</dbReference>
<evidence type="ECO:0000256" key="12">
    <source>
        <dbReference type="ARBA" id="ARBA00023204"/>
    </source>
</evidence>
<evidence type="ECO:0000256" key="3">
    <source>
        <dbReference type="ARBA" id="ARBA00022722"/>
    </source>
</evidence>
<dbReference type="InterPro" id="IPR041006">
    <property type="entry name" value="Morc_S5"/>
</dbReference>
<comment type="similarity">
    <text evidence="2">Belongs to the MORC ATPase protein family.</text>
</comment>
<keyword evidence="4" id="KW-0547">Nucleotide-binding</keyword>
<dbReference type="Gene3D" id="3.30.565.10">
    <property type="entry name" value="Histidine kinase-like ATPase, C-terminal domain"/>
    <property type="match status" value="1"/>
</dbReference>
<evidence type="ECO:0000256" key="5">
    <source>
        <dbReference type="ARBA" id="ARBA00022759"/>
    </source>
</evidence>
<keyword evidence="13" id="KW-0539">Nucleus</keyword>
<dbReference type="InterPro" id="IPR045261">
    <property type="entry name" value="MORC_ATPase"/>
</dbReference>